<comment type="caution">
    <text evidence="1">The sequence shown here is derived from an EMBL/GenBank/DDBJ whole genome shotgun (WGS) entry which is preliminary data.</text>
</comment>
<organism evidence="1 2">
    <name type="scientific">Hymenobacter mellowenesis</name>
    <dbReference type="NCBI Taxonomy" id="3063995"/>
    <lineage>
        <taxon>Bacteria</taxon>
        <taxon>Pseudomonadati</taxon>
        <taxon>Bacteroidota</taxon>
        <taxon>Cytophagia</taxon>
        <taxon>Cytophagales</taxon>
        <taxon>Hymenobacteraceae</taxon>
        <taxon>Hymenobacter</taxon>
    </lineage>
</organism>
<sequence length="83" mass="9372">MKVLLTKEEVEKLLFNLCVKLGFCLPLVAQRRIINSPPTNVDRFADVVYKAEGLDPKLASPLYNQVHKMVAEAFQQHEDSGES</sequence>
<proteinExistence type="predicted"/>
<dbReference type="RefSeq" id="WP_305010659.1">
    <property type="nucleotide sequence ID" value="NZ_JAUQSX010000002.1"/>
</dbReference>
<gene>
    <name evidence="1" type="ORF">Q5H92_06380</name>
</gene>
<dbReference type="Proteomes" id="UP001167796">
    <property type="component" value="Unassembled WGS sequence"/>
</dbReference>
<keyword evidence="2" id="KW-1185">Reference proteome</keyword>
<evidence type="ECO:0000313" key="2">
    <source>
        <dbReference type="Proteomes" id="UP001167796"/>
    </source>
</evidence>
<accession>A0ABT9A9V7</accession>
<dbReference type="EMBL" id="JAUQSX010000002">
    <property type="protein sequence ID" value="MDO7845975.1"/>
    <property type="molecule type" value="Genomic_DNA"/>
</dbReference>
<reference evidence="1" key="1">
    <citation type="submission" date="2023-07" db="EMBL/GenBank/DDBJ databases">
        <authorList>
            <person name="Kim M.K."/>
        </authorList>
    </citation>
    <scope>NUCLEOTIDE SEQUENCE</scope>
    <source>
        <strain evidence="1">M29</strain>
    </source>
</reference>
<name>A0ABT9A9V7_9BACT</name>
<protein>
    <submittedName>
        <fullName evidence="1">Uncharacterized protein</fullName>
    </submittedName>
</protein>
<evidence type="ECO:0000313" key="1">
    <source>
        <dbReference type="EMBL" id="MDO7845975.1"/>
    </source>
</evidence>